<dbReference type="RefSeq" id="WP_054519009.1">
    <property type="nucleotide sequence ID" value="NZ_CP076824.1"/>
</dbReference>
<feature type="transmembrane region" description="Helical" evidence="1">
    <location>
        <begin position="75"/>
        <end position="96"/>
    </location>
</feature>
<dbReference type="GO" id="GO:0005886">
    <property type="term" value="C:plasma membrane"/>
    <property type="evidence" value="ECO:0007669"/>
    <property type="project" value="TreeGrafter"/>
</dbReference>
<dbReference type="InterPro" id="IPR006750">
    <property type="entry name" value="YdcZ"/>
</dbReference>
<evidence type="ECO:0000313" key="2">
    <source>
        <dbReference type="EMBL" id="KPL57396.1"/>
    </source>
</evidence>
<dbReference type="Pfam" id="PF04657">
    <property type="entry name" value="DMT_YdcZ"/>
    <property type="match status" value="2"/>
</dbReference>
<gene>
    <name evidence="2" type="ORF">N876_0202790</name>
</gene>
<feature type="transmembrane region" description="Helical" evidence="1">
    <location>
        <begin position="227"/>
        <end position="245"/>
    </location>
</feature>
<keyword evidence="1" id="KW-0472">Membrane</keyword>
<feature type="transmembrane region" description="Helical" evidence="1">
    <location>
        <begin position="257"/>
        <end position="278"/>
    </location>
</feature>
<proteinExistence type="predicted"/>
<keyword evidence="1" id="KW-0812">Transmembrane</keyword>
<accession>A0A837NND7</accession>
<protein>
    <recommendedName>
        <fullName evidence="3">Integral membrane protein</fullName>
    </recommendedName>
</protein>
<comment type="caution">
    <text evidence="2">The sequence shown here is derived from an EMBL/GenBank/DDBJ whole genome shotgun (WGS) entry which is preliminary data.</text>
</comment>
<reference evidence="2" key="1">
    <citation type="journal article" date="2016" name="Genome Announc.">
        <title>Draft Genome Sequence of Lactobacillus plantarum 2025.</title>
        <authorList>
            <person name="Karlyshev A.V."/>
            <person name="Khlebnikov V.C."/>
            <person name="Kosarev I.V."/>
            <person name="Abramov V.M."/>
        </authorList>
    </citation>
    <scope>NUCLEOTIDE SEQUENCE [LARGE SCALE GENOMIC DNA]</scope>
    <source>
        <strain evidence="2">2025</strain>
    </source>
</reference>
<feature type="transmembrane region" description="Helical" evidence="1">
    <location>
        <begin position="294"/>
        <end position="313"/>
    </location>
</feature>
<feature type="transmembrane region" description="Helical" evidence="1">
    <location>
        <begin position="319"/>
        <end position="337"/>
    </location>
</feature>
<name>A0A837NND7_LACPN</name>
<dbReference type="EMBL" id="AVFJ02000005">
    <property type="protein sequence ID" value="KPL57396.1"/>
    <property type="molecule type" value="Genomic_DNA"/>
</dbReference>
<feature type="transmembrane region" description="Helical" evidence="1">
    <location>
        <begin position="349"/>
        <end position="370"/>
    </location>
</feature>
<feature type="transmembrane region" description="Helical" evidence="1">
    <location>
        <begin position="46"/>
        <end position="63"/>
    </location>
</feature>
<dbReference type="PANTHER" id="PTHR34821">
    <property type="entry name" value="INNER MEMBRANE PROTEIN YDCZ"/>
    <property type="match status" value="1"/>
</dbReference>
<sequence length="371" mass="40254">MAGIFKIVMKIKLDYPDDFHDYFSYRLVLILTCDRLLRQDKEMREYSMLAILVGLAIGIGLPMQTSINSRLRNSVGSPFGASLISFAVGTLFLAIMTLIDVHTLGFSTTLFTSQPVWIWLGGLLGVVYLTGNILLFPKLGSVQTVIMPVLGQILAGLLIDNFGWFDSPQSTLTMTRFLGAILVLAGVIITVAAQGWLEQRHNRITETAEKDTATDTDTDTDQSGLGIWRALGVVAGMLSAMQTAVNGHLGRVLGSTVHAAFVSFLVGTLGLIVIVLVLRPQFKLIRPTKTPNPWWMWIGGMIGALYVLGNVYLVPVVGTGLAVVIVLVGLMAGSLMIDQFGWFASKKNPISGVQLMGLLVMIVGVVLIRVF</sequence>
<dbReference type="AlphaFoldDB" id="A0A837NND7"/>
<evidence type="ECO:0008006" key="3">
    <source>
        <dbReference type="Google" id="ProtNLM"/>
    </source>
</evidence>
<feature type="transmembrane region" description="Helical" evidence="1">
    <location>
        <begin position="116"/>
        <end position="136"/>
    </location>
</feature>
<evidence type="ECO:0000256" key="1">
    <source>
        <dbReference type="SAM" id="Phobius"/>
    </source>
</evidence>
<keyword evidence="1" id="KW-1133">Transmembrane helix</keyword>
<feature type="transmembrane region" description="Helical" evidence="1">
    <location>
        <begin position="177"/>
        <end position="197"/>
    </location>
</feature>
<dbReference type="PANTHER" id="PTHR34821:SF2">
    <property type="entry name" value="INNER MEMBRANE PROTEIN YDCZ"/>
    <property type="match status" value="1"/>
</dbReference>
<feature type="transmembrane region" description="Helical" evidence="1">
    <location>
        <begin position="145"/>
        <end position="165"/>
    </location>
</feature>
<organism evidence="2">
    <name type="scientific">Lactiplantibacillus plantarum 2025</name>
    <dbReference type="NCBI Taxonomy" id="1385856"/>
    <lineage>
        <taxon>Bacteria</taxon>
        <taxon>Bacillati</taxon>
        <taxon>Bacillota</taxon>
        <taxon>Bacilli</taxon>
        <taxon>Lactobacillales</taxon>
        <taxon>Lactobacillaceae</taxon>
        <taxon>Lactiplantibacillus</taxon>
    </lineage>
</organism>